<dbReference type="NCBIfam" id="TIGR00287">
    <property type="entry name" value="cas1"/>
    <property type="match status" value="1"/>
</dbReference>
<gene>
    <name evidence="10" type="primary">cas1</name>
    <name evidence="11" type="ordered locus">MROS_1172</name>
</gene>
<dbReference type="Gene3D" id="3.100.10.20">
    <property type="entry name" value="CRISPR-associated endonuclease Cas1, N-terminal domain"/>
    <property type="match status" value="1"/>
</dbReference>
<dbReference type="NCBIfam" id="TIGR03639">
    <property type="entry name" value="cas1_NMENI"/>
    <property type="match status" value="1"/>
</dbReference>
<comment type="similarity">
    <text evidence="10">Belongs to the CRISPR-associated endonuclease Cas1 family.</text>
</comment>
<evidence type="ECO:0000256" key="8">
    <source>
        <dbReference type="ARBA" id="ARBA00023211"/>
    </source>
</evidence>
<feature type="binding site" evidence="10">
    <location>
        <position position="252"/>
    </location>
    <ligand>
        <name>Mn(2+)</name>
        <dbReference type="ChEBI" id="CHEBI:29035"/>
    </ligand>
</feature>
<dbReference type="Pfam" id="PF01867">
    <property type="entry name" value="Cas_Cas1"/>
    <property type="match status" value="1"/>
</dbReference>
<comment type="function">
    <text evidence="10">CRISPR (clustered regularly interspaced short palindromic repeat), is an adaptive immune system that provides protection against mobile genetic elements (viruses, transposable elements and conjugative plasmids). CRISPR clusters contain spacers, sequences complementary to antecedent mobile elements, and target invading nucleic acids. CRISPR clusters are transcribed and processed into CRISPR RNA (crRNA). Acts as a dsDNA endonuclease. Involved in the integration of spacer DNA into the CRISPR cassette.</text>
</comment>
<dbReference type="EMBL" id="CP003557">
    <property type="protein sequence ID" value="AFN74410.1"/>
    <property type="molecule type" value="Genomic_DNA"/>
</dbReference>
<evidence type="ECO:0000256" key="5">
    <source>
        <dbReference type="ARBA" id="ARBA00022842"/>
    </source>
</evidence>
<keyword evidence="7 10" id="KW-0238">DNA-binding</keyword>
<dbReference type="GO" id="GO:0046872">
    <property type="term" value="F:metal ion binding"/>
    <property type="evidence" value="ECO:0007669"/>
    <property type="project" value="UniProtKB-UniRule"/>
</dbReference>
<feature type="binding site" evidence="10">
    <location>
        <position position="237"/>
    </location>
    <ligand>
        <name>Mn(2+)</name>
        <dbReference type="ChEBI" id="CHEBI:29035"/>
    </ligand>
</feature>
<keyword evidence="1 10" id="KW-0540">Nuclease</keyword>
<keyword evidence="3 10" id="KW-0255">Endonuclease</keyword>
<dbReference type="Proteomes" id="UP000009011">
    <property type="component" value="Chromosome"/>
</dbReference>
<dbReference type="AlphaFoldDB" id="I6Z5I5"/>
<keyword evidence="12" id="KW-1185">Reference proteome</keyword>
<evidence type="ECO:0000313" key="12">
    <source>
        <dbReference type="Proteomes" id="UP000009011"/>
    </source>
</evidence>
<sequence length="329" mass="37121">MIKRTLYIGNPAYLSMKNNQLTIRYKENLVESESKNYGTAAASDIDDGWLEKRMKAADALSHTLPIEDIGIIVLDHRQITLTHGLLDSLLDNNAAIVICNKSHMPSGLFMPLEGNNEQTKIINAQIESSLPLKKQLWAQTIAAKIRNQAMMLKKRNVKINNMITWSKKVRSGDPDNYEGRAAAYYWKNFFPMIPDFIRDRYGEPPNNLLNYGYAILRAIIARAIVGSGMLPTLGIHHSNKYNAYCLADDIMEPYRPFVDNVVYSIVSNGENFYELDSSIKRQLLNIGTLDVIIGGKRSPLMIAAQRTSSSLARCFEGKARKITYPELET</sequence>
<dbReference type="GO" id="GO:0051607">
    <property type="term" value="P:defense response to virus"/>
    <property type="evidence" value="ECO:0007669"/>
    <property type="project" value="UniProtKB-UniRule"/>
</dbReference>
<accession>I6Z5I5</accession>
<dbReference type="PATRIC" id="fig|1191523.3.peg.1243"/>
<evidence type="ECO:0000256" key="3">
    <source>
        <dbReference type="ARBA" id="ARBA00022759"/>
    </source>
</evidence>
<evidence type="ECO:0000256" key="9">
    <source>
        <dbReference type="ARBA" id="ARBA00038592"/>
    </source>
</evidence>
<dbReference type="GO" id="GO:0004520">
    <property type="term" value="F:DNA endonuclease activity"/>
    <property type="evidence" value="ECO:0007669"/>
    <property type="project" value="InterPro"/>
</dbReference>
<dbReference type="PANTHER" id="PTHR34353:SF2">
    <property type="entry name" value="CRISPR-ASSOCIATED ENDONUCLEASE CAS1 1"/>
    <property type="match status" value="1"/>
</dbReference>
<evidence type="ECO:0000256" key="7">
    <source>
        <dbReference type="ARBA" id="ARBA00023125"/>
    </source>
</evidence>
<dbReference type="RefSeq" id="WP_014855846.1">
    <property type="nucleotide sequence ID" value="NC_018178.1"/>
</dbReference>
<dbReference type="Gene3D" id="1.20.120.920">
    <property type="entry name" value="CRISPR-associated endonuclease Cas1, C-terminal domain"/>
    <property type="match status" value="1"/>
</dbReference>
<dbReference type="OrthoDB" id="9803119at2"/>
<keyword evidence="6 10" id="KW-0051">Antiviral defense</keyword>
<evidence type="ECO:0000256" key="2">
    <source>
        <dbReference type="ARBA" id="ARBA00022723"/>
    </source>
</evidence>
<proteinExistence type="inferred from homology"/>
<evidence type="ECO:0000256" key="1">
    <source>
        <dbReference type="ARBA" id="ARBA00022722"/>
    </source>
</evidence>
<comment type="cofactor">
    <cofactor evidence="10">
        <name>Mg(2+)</name>
        <dbReference type="ChEBI" id="CHEBI:18420"/>
    </cofactor>
    <cofactor evidence="10">
        <name>Mn(2+)</name>
        <dbReference type="ChEBI" id="CHEBI:29035"/>
    </cofactor>
</comment>
<evidence type="ECO:0000256" key="10">
    <source>
        <dbReference type="HAMAP-Rule" id="MF_01470"/>
    </source>
</evidence>
<dbReference type="KEGG" id="mro:MROS_1172"/>
<keyword evidence="2 10" id="KW-0479">Metal-binding</keyword>
<dbReference type="GO" id="GO:0016787">
    <property type="term" value="F:hydrolase activity"/>
    <property type="evidence" value="ECO:0007669"/>
    <property type="project" value="UniProtKB-KW"/>
</dbReference>
<dbReference type="PANTHER" id="PTHR34353">
    <property type="entry name" value="CRISPR-ASSOCIATED ENDONUCLEASE CAS1 1"/>
    <property type="match status" value="1"/>
</dbReference>
<evidence type="ECO:0000256" key="4">
    <source>
        <dbReference type="ARBA" id="ARBA00022801"/>
    </source>
</evidence>
<dbReference type="InterPro" id="IPR002729">
    <property type="entry name" value="CRISPR-assoc_Cas1"/>
</dbReference>
<dbReference type="InterPro" id="IPR050646">
    <property type="entry name" value="Cas1"/>
</dbReference>
<evidence type="ECO:0000256" key="6">
    <source>
        <dbReference type="ARBA" id="ARBA00023118"/>
    </source>
</evidence>
<dbReference type="GO" id="GO:0043571">
    <property type="term" value="P:maintenance of CRISPR repeat elements"/>
    <property type="evidence" value="ECO:0007669"/>
    <property type="project" value="UniProtKB-UniRule"/>
</dbReference>
<dbReference type="HAMAP" id="MF_01470">
    <property type="entry name" value="Cas1"/>
    <property type="match status" value="1"/>
</dbReference>
<protein>
    <recommendedName>
        <fullName evidence="10">CRISPR-associated endonuclease Cas1</fullName>
        <ecNumber evidence="10">3.1.-.-</ecNumber>
    </recommendedName>
</protein>
<dbReference type="InterPro" id="IPR042206">
    <property type="entry name" value="CRISPR-assoc_Cas1_C"/>
</dbReference>
<reference evidence="11 12" key="1">
    <citation type="journal article" date="2013" name="PLoS ONE">
        <title>Genomic analysis of Melioribacter roseus, facultatively anaerobic organotrophic bacterium representing a novel deep lineage within Bacteriodetes/Chlorobi group.</title>
        <authorList>
            <person name="Kadnikov V.V."/>
            <person name="Mardanov A.V."/>
            <person name="Podosokorskaya O.A."/>
            <person name="Gavrilov S.N."/>
            <person name="Kublanov I.V."/>
            <person name="Beletsky A.V."/>
            <person name="Bonch-Osmolovskaya E.A."/>
            <person name="Ravin N.V."/>
        </authorList>
    </citation>
    <scope>NUCLEOTIDE SEQUENCE [LARGE SCALE GENOMIC DNA]</scope>
    <source>
        <strain evidence="12">JCM 17771 / P3M-2</strain>
    </source>
</reference>
<dbReference type="EC" id="3.1.-.-" evidence="10"/>
<dbReference type="HOGENOM" id="CLU_055263_1_0_10"/>
<dbReference type="STRING" id="1191523.MROS_1172"/>
<evidence type="ECO:0000313" key="11">
    <source>
        <dbReference type="EMBL" id="AFN74410.1"/>
    </source>
</evidence>
<keyword evidence="8 10" id="KW-0464">Manganese</keyword>
<organism evidence="11 12">
    <name type="scientific">Melioribacter roseus (strain DSM 23840 / JCM 17771 / VKM B-2668 / P3M-2)</name>
    <dbReference type="NCBI Taxonomy" id="1191523"/>
    <lineage>
        <taxon>Bacteria</taxon>
        <taxon>Pseudomonadati</taxon>
        <taxon>Ignavibacteriota</taxon>
        <taxon>Ignavibacteria</taxon>
        <taxon>Ignavibacteriales</taxon>
        <taxon>Melioribacteraceae</taxon>
        <taxon>Melioribacter</taxon>
    </lineage>
</organism>
<dbReference type="eggNOG" id="COG1518">
    <property type="taxonomic scope" value="Bacteria"/>
</dbReference>
<dbReference type="GO" id="GO:0003677">
    <property type="term" value="F:DNA binding"/>
    <property type="evidence" value="ECO:0007669"/>
    <property type="project" value="UniProtKB-KW"/>
</dbReference>
<keyword evidence="5 10" id="KW-0460">Magnesium</keyword>
<dbReference type="InterPro" id="IPR019855">
    <property type="entry name" value="CRISPR-assoc_Cas1_NMENI"/>
</dbReference>
<comment type="subunit">
    <text evidence="9 10">Homodimer, forms a heterotetramer with a Cas2 homodimer.</text>
</comment>
<dbReference type="InterPro" id="IPR042211">
    <property type="entry name" value="CRISPR-assoc_Cas1_N"/>
</dbReference>
<keyword evidence="4 10" id="KW-0378">Hydrolase</keyword>
<feature type="binding site" evidence="10">
    <location>
        <position position="178"/>
    </location>
    <ligand>
        <name>Mn(2+)</name>
        <dbReference type="ChEBI" id="CHEBI:29035"/>
    </ligand>
</feature>
<name>I6Z5I5_MELRP</name>